<sequence>MLLDNDEFIKALPNLFTATKEKGSVALTLKRFDFEGVKQERQKKRAQTVSDDDAMRLLAKGLSLEDKEYATLVRAGTDKKKLSTLVVPADLDKFLAAYHGVLLANAENMKRRDRLRKKKASAKRQAALKARQKSKKASDSAKGSAMDVEKS</sequence>
<comment type="caution">
    <text evidence="9">The sequence shown here is derived from an EMBL/GenBank/DDBJ whole genome shotgun (WGS) entry which is preliminary data.</text>
</comment>
<accession>A0A9W7Y626</accession>
<evidence type="ECO:0000256" key="8">
    <source>
        <dbReference type="SAM" id="MobiDB-lite"/>
    </source>
</evidence>
<evidence type="ECO:0000256" key="3">
    <source>
        <dbReference type="ARBA" id="ARBA00022490"/>
    </source>
</evidence>
<gene>
    <name evidence="9" type="ORF">LPJ53_000155</name>
</gene>
<proteinExistence type="inferred from homology"/>
<comment type="function">
    <text evidence="7">Component of the signal recognition particle (SRP) complex, a ribonucleoprotein complex that mediates the cotranslational targeting of secretory and membrane proteins to the endoplasmic reticulum (ER).</text>
</comment>
<evidence type="ECO:0000256" key="2">
    <source>
        <dbReference type="ARBA" id="ARBA00010349"/>
    </source>
</evidence>
<dbReference type="GO" id="GO:0006614">
    <property type="term" value="P:SRP-dependent cotranslational protein targeting to membrane"/>
    <property type="evidence" value="ECO:0007669"/>
    <property type="project" value="UniProtKB-UniRule"/>
</dbReference>
<comment type="similarity">
    <text evidence="2 7">Belongs to the SRP14 family.</text>
</comment>
<keyword evidence="10" id="KW-1185">Reference proteome</keyword>
<dbReference type="SUPFAM" id="SSF54762">
    <property type="entry name" value="Signal recognition particle alu RNA binding heterodimer, SRP9/14"/>
    <property type="match status" value="1"/>
</dbReference>
<dbReference type="EMBL" id="JANBOJ010000002">
    <property type="protein sequence ID" value="KAJ1725676.1"/>
    <property type="molecule type" value="Genomic_DNA"/>
</dbReference>
<dbReference type="Pfam" id="PF02290">
    <property type="entry name" value="SRP14"/>
    <property type="match status" value="1"/>
</dbReference>
<evidence type="ECO:0000256" key="5">
    <source>
        <dbReference type="ARBA" id="ARBA00023135"/>
    </source>
</evidence>
<evidence type="ECO:0000313" key="10">
    <source>
        <dbReference type="Proteomes" id="UP001149813"/>
    </source>
</evidence>
<keyword evidence="3 7" id="KW-0963">Cytoplasm</keyword>
<name>A0A9W7Y626_9FUNG</name>
<comment type="subcellular location">
    <subcellularLocation>
        <location evidence="1 7">Cytoplasm</location>
    </subcellularLocation>
</comment>
<evidence type="ECO:0000256" key="7">
    <source>
        <dbReference type="RuleBase" id="RU368100"/>
    </source>
</evidence>
<keyword evidence="5 7" id="KW-0733">Signal recognition particle</keyword>
<dbReference type="InterPro" id="IPR003210">
    <property type="entry name" value="Signal_recog_particle_SRP14"/>
</dbReference>
<evidence type="ECO:0000256" key="4">
    <source>
        <dbReference type="ARBA" id="ARBA00022884"/>
    </source>
</evidence>
<dbReference type="Proteomes" id="UP001149813">
    <property type="component" value="Unassembled WGS sequence"/>
</dbReference>
<organism evidence="9 10">
    <name type="scientific">Coemansia erecta</name>
    <dbReference type="NCBI Taxonomy" id="147472"/>
    <lineage>
        <taxon>Eukaryota</taxon>
        <taxon>Fungi</taxon>
        <taxon>Fungi incertae sedis</taxon>
        <taxon>Zoopagomycota</taxon>
        <taxon>Kickxellomycotina</taxon>
        <taxon>Kickxellomycetes</taxon>
        <taxon>Kickxellales</taxon>
        <taxon>Kickxellaceae</taxon>
        <taxon>Coemansia</taxon>
    </lineage>
</organism>
<evidence type="ECO:0000313" key="9">
    <source>
        <dbReference type="EMBL" id="KAJ1725676.1"/>
    </source>
</evidence>
<feature type="region of interest" description="Disordered" evidence="8">
    <location>
        <begin position="112"/>
        <end position="151"/>
    </location>
</feature>
<dbReference type="GO" id="GO:0008312">
    <property type="term" value="F:7S RNA binding"/>
    <property type="evidence" value="ECO:0007669"/>
    <property type="project" value="UniProtKB-UniRule"/>
</dbReference>
<dbReference type="InterPro" id="IPR009018">
    <property type="entry name" value="Signal_recog_particle_SRP9/14"/>
</dbReference>
<dbReference type="GO" id="GO:0030942">
    <property type="term" value="F:endoplasmic reticulum signal peptide binding"/>
    <property type="evidence" value="ECO:0007669"/>
    <property type="project" value="UniProtKB-UniRule"/>
</dbReference>
<evidence type="ECO:0000256" key="1">
    <source>
        <dbReference type="ARBA" id="ARBA00004496"/>
    </source>
</evidence>
<protein>
    <recommendedName>
        <fullName evidence="7">Signal recognition particle subunit SRP14</fullName>
    </recommendedName>
    <alternativeName>
        <fullName evidence="7">Signal recognition particle 14 kDa protein</fullName>
    </alternativeName>
</protein>
<dbReference type="AlphaFoldDB" id="A0A9W7Y626"/>
<comment type="subunit">
    <text evidence="7">Component of a fungal signal recognition particle (SRP) complex that consists of a 7SL RNA molecule (scR1) and at least six protein subunits: SRP72, SRP68, SRP54, SEC65, SRP21 and SRP14.</text>
</comment>
<keyword evidence="4 7" id="KW-0694">RNA-binding</keyword>
<dbReference type="PANTHER" id="PTHR12013">
    <property type="entry name" value="SIGNAL RECOGNITION PARTICLE 14 KD PROTEIN"/>
    <property type="match status" value="1"/>
</dbReference>
<evidence type="ECO:0000256" key="6">
    <source>
        <dbReference type="ARBA" id="ARBA00023274"/>
    </source>
</evidence>
<dbReference type="GO" id="GO:0005786">
    <property type="term" value="C:signal recognition particle, endoplasmic reticulum targeting"/>
    <property type="evidence" value="ECO:0007669"/>
    <property type="project" value="UniProtKB-UniRule"/>
</dbReference>
<keyword evidence="6 7" id="KW-0687">Ribonucleoprotein</keyword>
<dbReference type="Gene3D" id="3.30.720.10">
    <property type="entry name" value="Signal recognition particle alu RNA binding heterodimer, srp9/1"/>
    <property type="match status" value="1"/>
</dbReference>
<feature type="compositionally biased region" description="Basic residues" evidence="8">
    <location>
        <begin position="112"/>
        <end position="122"/>
    </location>
</feature>
<reference evidence="9" key="1">
    <citation type="submission" date="2022-07" db="EMBL/GenBank/DDBJ databases">
        <title>Phylogenomic reconstructions and comparative analyses of Kickxellomycotina fungi.</title>
        <authorList>
            <person name="Reynolds N.K."/>
            <person name="Stajich J.E."/>
            <person name="Barry K."/>
            <person name="Grigoriev I.V."/>
            <person name="Crous P."/>
            <person name="Smith M.E."/>
        </authorList>
    </citation>
    <scope>NUCLEOTIDE SEQUENCE</scope>
    <source>
        <strain evidence="9">NBRC 32514</strain>
    </source>
</reference>
<dbReference type="OrthoDB" id="19209at2759"/>